<keyword evidence="9 22" id="KW-0732">Signal</keyword>
<dbReference type="Gene3D" id="3.30.200.20">
    <property type="entry name" value="Phosphorylase Kinase, domain 1"/>
    <property type="match status" value="1"/>
</dbReference>
<dbReference type="InterPro" id="IPR000719">
    <property type="entry name" value="Prot_kinase_dom"/>
</dbReference>
<evidence type="ECO:0000256" key="14">
    <source>
        <dbReference type="ARBA" id="ARBA00022989"/>
    </source>
</evidence>
<gene>
    <name evidence="25" type="primary">LOC120109922</name>
</gene>
<dbReference type="EC" id="2.7.11.1" evidence="3"/>
<dbReference type="InterPro" id="IPR001611">
    <property type="entry name" value="Leu-rich_rpt"/>
</dbReference>
<evidence type="ECO:0000256" key="6">
    <source>
        <dbReference type="ARBA" id="ARBA00022614"/>
    </source>
</evidence>
<keyword evidence="5" id="KW-0597">Phosphoprotein</keyword>
<organism evidence="24 25">
    <name type="scientific">Phoenix dactylifera</name>
    <name type="common">Date palm</name>
    <dbReference type="NCBI Taxonomy" id="42345"/>
    <lineage>
        <taxon>Eukaryota</taxon>
        <taxon>Viridiplantae</taxon>
        <taxon>Streptophyta</taxon>
        <taxon>Embryophyta</taxon>
        <taxon>Tracheophyta</taxon>
        <taxon>Spermatophyta</taxon>
        <taxon>Magnoliopsida</taxon>
        <taxon>Liliopsida</taxon>
        <taxon>Arecaceae</taxon>
        <taxon>Coryphoideae</taxon>
        <taxon>Phoeniceae</taxon>
        <taxon>Phoenix</taxon>
    </lineage>
</organism>
<dbReference type="PROSITE" id="PS00107">
    <property type="entry name" value="PROTEIN_KINASE_ATP"/>
    <property type="match status" value="1"/>
</dbReference>
<evidence type="ECO:0000256" key="22">
    <source>
        <dbReference type="SAM" id="SignalP"/>
    </source>
</evidence>
<dbReference type="InterPro" id="IPR032675">
    <property type="entry name" value="LRR_dom_sf"/>
</dbReference>
<keyword evidence="14 21" id="KW-1133">Transmembrane helix</keyword>
<dbReference type="Pfam" id="PF13855">
    <property type="entry name" value="LRR_8"/>
    <property type="match status" value="1"/>
</dbReference>
<dbReference type="PROSITE" id="PS00109">
    <property type="entry name" value="PROTEIN_KINASE_TYR"/>
    <property type="match status" value="1"/>
</dbReference>
<evidence type="ECO:0000256" key="21">
    <source>
        <dbReference type="SAM" id="Phobius"/>
    </source>
</evidence>
<reference evidence="25" key="2">
    <citation type="submission" date="2025-08" db="UniProtKB">
        <authorList>
            <consortium name="RefSeq"/>
        </authorList>
    </citation>
    <scope>IDENTIFICATION</scope>
    <source>
        <tissue evidence="25">Young leaves</tissue>
    </source>
</reference>
<dbReference type="GO" id="GO:0005524">
    <property type="term" value="F:ATP binding"/>
    <property type="evidence" value="ECO:0007669"/>
    <property type="project" value="UniProtKB-UniRule"/>
</dbReference>
<evidence type="ECO:0000256" key="8">
    <source>
        <dbReference type="ARBA" id="ARBA00022692"/>
    </source>
</evidence>
<protein>
    <recommendedName>
        <fullName evidence="3">non-specific serine/threonine protein kinase</fullName>
        <ecNumber evidence="3">2.7.11.1</ecNumber>
    </recommendedName>
</protein>
<keyword evidence="16" id="KW-0675">Receptor</keyword>
<evidence type="ECO:0000256" key="18">
    <source>
        <dbReference type="ARBA" id="ARBA00047899"/>
    </source>
</evidence>
<evidence type="ECO:0000259" key="23">
    <source>
        <dbReference type="PROSITE" id="PS50011"/>
    </source>
</evidence>
<evidence type="ECO:0000256" key="1">
    <source>
        <dbReference type="ARBA" id="ARBA00004162"/>
    </source>
</evidence>
<dbReference type="AlphaFoldDB" id="A0A8B8ZZ85"/>
<keyword evidence="10" id="KW-0677">Repeat</keyword>
<keyword evidence="7" id="KW-0808">Transferase</keyword>
<dbReference type="KEGG" id="pda:120109922"/>
<dbReference type="Pfam" id="PF00560">
    <property type="entry name" value="LRR_1"/>
    <property type="match status" value="3"/>
</dbReference>
<feature type="transmembrane region" description="Helical" evidence="21">
    <location>
        <begin position="286"/>
        <end position="305"/>
    </location>
</feature>
<proteinExistence type="predicted"/>
<evidence type="ECO:0000256" key="9">
    <source>
        <dbReference type="ARBA" id="ARBA00022729"/>
    </source>
</evidence>
<keyword evidence="8 21" id="KW-0812">Transmembrane</keyword>
<evidence type="ECO:0000256" key="3">
    <source>
        <dbReference type="ARBA" id="ARBA00012513"/>
    </source>
</evidence>
<sequence>MDRSKLPPFLYWLLYLATIHLVLSSTAAAAASPVPANSEAEALLQWQKSFGLSCEYGGFCGNDPCNWIGITCNQAKSVIGLSLHYNLVGGILGNLNFSSLPNLTHLDLSCNILNGSIPASIGSLSKLVSLNLSDNQLSGFIPLEIGNLSSLNYLILSGNNLSGMIPPSIGNLKFLRSLDLSWNSLTGPIPNELALMPQLTEVRLSKNFLNGNIPIRFFNSQVNVLDLSYNHLSGTLPLSPFPLPIDFDLSYNSLEIPRSWANYYGLNGRLYGNKCCIDDVHGKHRILIFIAVPVLILSFIIAILYKCKCASSQQKEKEAAKEIIEMRTSNVFSIWNFDGKVAFEDIIEATEDFDDIYCVGFGGSGMVYEAELPTGQVVAVKRIDSPENEELPHDTTFINEIRVMTEIRHRNIVKLYGFCLHSRFMFLVCEYMENGSLSEILSNHRRALALDWERRVRTVKDVASALSYLHHDCSRPIVHRDISSNNILFDSELRACISDFGAAKLLNLDSSNWTAFVGTCGYAAPELAYTMKITEWCDVYSFGVVAFEVLMGRHPGDLVLSLSTSITDRNMLVKDVLDQRLSSPPSALEMKEICNIVAVALSCICWDPKYRPTMRCVTQRLSKSRLPSLEPVDGITLFQLKNLNV</sequence>
<feature type="signal peptide" evidence="22">
    <location>
        <begin position="1"/>
        <end position="24"/>
    </location>
</feature>
<comment type="subcellular location">
    <subcellularLocation>
        <location evidence="1">Cell membrane</location>
        <topology evidence="1">Single-pass membrane protein</topology>
    </subcellularLocation>
    <subcellularLocation>
        <location evidence="2">Membrane</location>
        <topology evidence="2">Single-pass type I membrane protein</topology>
    </subcellularLocation>
</comment>
<evidence type="ECO:0000256" key="11">
    <source>
        <dbReference type="ARBA" id="ARBA00022741"/>
    </source>
</evidence>
<keyword evidence="11 20" id="KW-0547">Nucleotide-binding</keyword>
<dbReference type="SUPFAM" id="SSF52058">
    <property type="entry name" value="L domain-like"/>
    <property type="match status" value="1"/>
</dbReference>
<evidence type="ECO:0000256" key="13">
    <source>
        <dbReference type="ARBA" id="ARBA00022840"/>
    </source>
</evidence>
<evidence type="ECO:0000256" key="17">
    <source>
        <dbReference type="ARBA" id="ARBA00023180"/>
    </source>
</evidence>
<evidence type="ECO:0000256" key="12">
    <source>
        <dbReference type="ARBA" id="ARBA00022777"/>
    </source>
</evidence>
<keyword evidence="17" id="KW-0325">Glycoprotein</keyword>
<keyword evidence="15 21" id="KW-0472">Membrane</keyword>
<name>A0A8B8ZZ85_PHODC</name>
<dbReference type="GeneID" id="120109922"/>
<evidence type="ECO:0000256" key="19">
    <source>
        <dbReference type="ARBA" id="ARBA00048679"/>
    </source>
</evidence>
<dbReference type="SUPFAM" id="SSF56112">
    <property type="entry name" value="Protein kinase-like (PK-like)"/>
    <property type="match status" value="1"/>
</dbReference>
<evidence type="ECO:0000256" key="2">
    <source>
        <dbReference type="ARBA" id="ARBA00004479"/>
    </source>
</evidence>
<dbReference type="Gene3D" id="1.10.510.10">
    <property type="entry name" value="Transferase(Phosphotransferase) domain 1"/>
    <property type="match status" value="1"/>
</dbReference>
<dbReference type="Pfam" id="PF00069">
    <property type="entry name" value="Pkinase"/>
    <property type="match status" value="1"/>
</dbReference>
<feature type="binding site" evidence="20">
    <location>
        <position position="381"/>
    </location>
    <ligand>
        <name>ATP</name>
        <dbReference type="ChEBI" id="CHEBI:30616"/>
    </ligand>
</feature>
<reference evidence="24" key="1">
    <citation type="journal article" date="2019" name="Nat. Commun.">
        <title>Genome-wide association mapping of date palm fruit traits.</title>
        <authorList>
            <person name="Hazzouri K.M."/>
            <person name="Gros-Balthazard M."/>
            <person name="Flowers J.M."/>
            <person name="Copetti D."/>
            <person name="Lemansour A."/>
            <person name="Lebrun M."/>
            <person name="Masmoudi K."/>
            <person name="Ferrand S."/>
            <person name="Dhar M.I."/>
            <person name="Fresquez Z.A."/>
            <person name="Rosas U."/>
            <person name="Zhang J."/>
            <person name="Talag J."/>
            <person name="Lee S."/>
            <person name="Kudrna D."/>
            <person name="Powell R.F."/>
            <person name="Leitch I.J."/>
            <person name="Krueger R.R."/>
            <person name="Wing R.A."/>
            <person name="Amiri K.M.A."/>
            <person name="Purugganan M.D."/>
        </authorList>
    </citation>
    <scope>NUCLEOTIDE SEQUENCE [LARGE SCALE GENOMIC DNA]</scope>
    <source>
        <strain evidence="24">cv. Khalas</strain>
    </source>
</reference>
<keyword evidence="13 20" id="KW-0067">ATP-binding</keyword>
<feature type="domain" description="Protein kinase" evidence="23">
    <location>
        <begin position="353"/>
        <end position="629"/>
    </location>
</feature>
<dbReference type="PANTHER" id="PTHR48005:SF16">
    <property type="entry name" value="MDIS1-INTERACTING RECEPTOR LIKE KINASE 2-LIKE ISOFORM X1"/>
    <property type="match status" value="1"/>
</dbReference>
<evidence type="ECO:0000256" key="15">
    <source>
        <dbReference type="ARBA" id="ARBA00023136"/>
    </source>
</evidence>
<dbReference type="GO" id="GO:0004674">
    <property type="term" value="F:protein serine/threonine kinase activity"/>
    <property type="evidence" value="ECO:0007669"/>
    <property type="project" value="UniProtKB-KW"/>
</dbReference>
<dbReference type="Proteomes" id="UP000228380">
    <property type="component" value="Chromosome 2"/>
</dbReference>
<evidence type="ECO:0000256" key="5">
    <source>
        <dbReference type="ARBA" id="ARBA00022553"/>
    </source>
</evidence>
<dbReference type="Gene3D" id="3.80.10.10">
    <property type="entry name" value="Ribonuclease Inhibitor"/>
    <property type="match status" value="2"/>
</dbReference>
<evidence type="ECO:0000256" key="4">
    <source>
        <dbReference type="ARBA" id="ARBA00022527"/>
    </source>
</evidence>
<dbReference type="InterPro" id="IPR008266">
    <property type="entry name" value="Tyr_kinase_AS"/>
</dbReference>
<evidence type="ECO:0000256" key="16">
    <source>
        <dbReference type="ARBA" id="ARBA00023170"/>
    </source>
</evidence>
<feature type="chain" id="PRO_5034281063" description="non-specific serine/threonine protein kinase" evidence="22">
    <location>
        <begin position="25"/>
        <end position="645"/>
    </location>
</feature>
<dbReference type="GO" id="GO:0005886">
    <property type="term" value="C:plasma membrane"/>
    <property type="evidence" value="ECO:0007669"/>
    <property type="project" value="UniProtKB-SubCell"/>
</dbReference>
<dbReference type="RefSeq" id="XP_038979626.1">
    <property type="nucleotide sequence ID" value="XM_039123698.1"/>
</dbReference>
<dbReference type="OrthoDB" id="1913693at2759"/>
<dbReference type="PROSITE" id="PS50011">
    <property type="entry name" value="PROTEIN_KINASE_DOM"/>
    <property type="match status" value="1"/>
</dbReference>
<dbReference type="InterPro" id="IPR011009">
    <property type="entry name" value="Kinase-like_dom_sf"/>
</dbReference>
<keyword evidence="4" id="KW-0723">Serine/threonine-protein kinase</keyword>
<comment type="catalytic activity">
    <reaction evidence="19">
        <text>L-seryl-[protein] + ATP = O-phospho-L-seryl-[protein] + ADP + H(+)</text>
        <dbReference type="Rhea" id="RHEA:17989"/>
        <dbReference type="Rhea" id="RHEA-COMP:9863"/>
        <dbReference type="Rhea" id="RHEA-COMP:11604"/>
        <dbReference type="ChEBI" id="CHEBI:15378"/>
        <dbReference type="ChEBI" id="CHEBI:29999"/>
        <dbReference type="ChEBI" id="CHEBI:30616"/>
        <dbReference type="ChEBI" id="CHEBI:83421"/>
        <dbReference type="ChEBI" id="CHEBI:456216"/>
        <dbReference type="EC" id="2.7.11.1"/>
    </reaction>
</comment>
<dbReference type="FunFam" id="1.10.510.10:FF:000445">
    <property type="entry name" value="MDIS1-interacting receptor like kinase 2"/>
    <property type="match status" value="1"/>
</dbReference>
<evidence type="ECO:0000256" key="10">
    <source>
        <dbReference type="ARBA" id="ARBA00022737"/>
    </source>
</evidence>
<accession>A0A8B8ZZ85</accession>
<evidence type="ECO:0000256" key="20">
    <source>
        <dbReference type="PROSITE-ProRule" id="PRU10141"/>
    </source>
</evidence>
<evidence type="ECO:0000313" key="25">
    <source>
        <dbReference type="RefSeq" id="XP_038979626.1"/>
    </source>
</evidence>
<evidence type="ECO:0000256" key="7">
    <source>
        <dbReference type="ARBA" id="ARBA00022679"/>
    </source>
</evidence>
<comment type="catalytic activity">
    <reaction evidence="18">
        <text>L-threonyl-[protein] + ATP = O-phospho-L-threonyl-[protein] + ADP + H(+)</text>
        <dbReference type="Rhea" id="RHEA:46608"/>
        <dbReference type="Rhea" id="RHEA-COMP:11060"/>
        <dbReference type="Rhea" id="RHEA-COMP:11605"/>
        <dbReference type="ChEBI" id="CHEBI:15378"/>
        <dbReference type="ChEBI" id="CHEBI:30013"/>
        <dbReference type="ChEBI" id="CHEBI:30616"/>
        <dbReference type="ChEBI" id="CHEBI:61977"/>
        <dbReference type="ChEBI" id="CHEBI:456216"/>
        <dbReference type="EC" id="2.7.11.1"/>
    </reaction>
</comment>
<evidence type="ECO:0000313" key="24">
    <source>
        <dbReference type="Proteomes" id="UP000228380"/>
    </source>
</evidence>
<dbReference type="FunFam" id="3.80.10.10:FF:000400">
    <property type="entry name" value="Nuclear pore complex protein NUP107"/>
    <property type="match status" value="1"/>
</dbReference>
<dbReference type="PANTHER" id="PTHR48005">
    <property type="entry name" value="LEUCINE RICH REPEAT KINASE 2"/>
    <property type="match status" value="1"/>
</dbReference>
<keyword evidence="24" id="KW-1185">Reference proteome</keyword>
<dbReference type="InterPro" id="IPR017441">
    <property type="entry name" value="Protein_kinase_ATP_BS"/>
</dbReference>
<dbReference type="FunFam" id="3.30.200.20:FF:000309">
    <property type="entry name" value="Leucine-rich repeat receptor protein kinase MSP1"/>
    <property type="match status" value="1"/>
</dbReference>
<dbReference type="InterPro" id="IPR051420">
    <property type="entry name" value="Ser_Thr_Kinases_DiverseReg"/>
</dbReference>
<keyword evidence="6" id="KW-0433">Leucine-rich repeat</keyword>
<keyword evidence="12" id="KW-0418">Kinase</keyword>